<feature type="compositionally biased region" description="Gly residues" evidence="1">
    <location>
        <begin position="241"/>
        <end position="263"/>
    </location>
</feature>
<dbReference type="AlphaFoldDB" id="A0A914V340"/>
<feature type="compositionally biased region" description="Gly residues" evidence="1">
    <location>
        <begin position="196"/>
        <end position="205"/>
    </location>
</feature>
<dbReference type="PANTHER" id="PTHR12341">
    <property type="entry name" value="5'-&gt;3' EXORIBONUCLEASE"/>
    <property type="match status" value="1"/>
</dbReference>
<evidence type="ECO:0000313" key="3">
    <source>
        <dbReference type="Proteomes" id="UP000887566"/>
    </source>
</evidence>
<dbReference type="InterPro" id="IPR027073">
    <property type="entry name" value="5_3_exoribonuclease"/>
</dbReference>
<keyword evidence="3" id="KW-1185">Reference proteome</keyword>
<dbReference type="PANTHER" id="PTHR12341:SF41">
    <property type="entry name" value="5'-3' EXORIBONUCLEASE 2"/>
    <property type="match status" value="1"/>
</dbReference>
<dbReference type="GO" id="GO:0000956">
    <property type="term" value="P:nuclear-transcribed mRNA catabolic process"/>
    <property type="evidence" value="ECO:0007669"/>
    <property type="project" value="TreeGrafter"/>
</dbReference>
<name>A0A914V340_9BILA</name>
<feature type="compositionally biased region" description="Low complexity" evidence="1">
    <location>
        <begin position="286"/>
        <end position="299"/>
    </location>
</feature>
<dbReference type="WBParaSite" id="PSAMB.scaffold14947size1731.g36308.t1">
    <property type="protein sequence ID" value="PSAMB.scaffold14947size1731.g36308.t1"/>
    <property type="gene ID" value="PSAMB.scaffold14947size1731.g36308"/>
</dbReference>
<dbReference type="GO" id="GO:0004534">
    <property type="term" value="F:5'-3' RNA exonuclease activity"/>
    <property type="evidence" value="ECO:0007669"/>
    <property type="project" value="TreeGrafter"/>
</dbReference>
<feature type="compositionally biased region" description="Low complexity" evidence="1">
    <location>
        <begin position="306"/>
        <end position="332"/>
    </location>
</feature>
<reference evidence="4" key="1">
    <citation type="submission" date="2022-11" db="UniProtKB">
        <authorList>
            <consortium name="WormBaseParasite"/>
        </authorList>
    </citation>
    <scope>IDENTIFICATION</scope>
</reference>
<dbReference type="GO" id="GO:0003723">
    <property type="term" value="F:RNA binding"/>
    <property type="evidence" value="ECO:0007669"/>
    <property type="project" value="TreeGrafter"/>
</dbReference>
<protein>
    <submittedName>
        <fullName evidence="4">Xrn1 helical domain-containing protein</fullName>
    </submittedName>
</protein>
<feature type="region of interest" description="Disordered" evidence="1">
    <location>
        <begin position="146"/>
        <end position="174"/>
    </location>
</feature>
<sequence length="332" mass="36973">DFQIDLNGKKFAWQGVALLPFVEENRLRETLKDVYDRLEEDEIERNTTGPDRVFVGANHTAFAFFKELYEGGSKEGELIELDSTLTYGMNGKLAVDKRVTLPGQLYVSPLADCDNLEDNRAIMAVYRDPEFAKDHVFSAKRLEGAVEPPKTLKPQDYNDRREGRYQPQIGFTRDIGRASLDAGGHRMMRHELGVRGDSGGGGGGYDNRRYNDRDQNGGRDRGGHNRSYSSGGSDSHRDRGGYGGRGGSRGGSRGYDNQYGGGRSSYNQQPPPPPSSHQSWRGSDNQQASQYYQQGHQQYGRGGQGQYQQTPAAYGQQQQPRNTYQQQGQPSG</sequence>
<evidence type="ECO:0000256" key="1">
    <source>
        <dbReference type="SAM" id="MobiDB-lite"/>
    </source>
</evidence>
<dbReference type="GO" id="GO:0005634">
    <property type="term" value="C:nucleus"/>
    <property type="evidence" value="ECO:0007669"/>
    <property type="project" value="TreeGrafter"/>
</dbReference>
<organism evidence="3 4">
    <name type="scientific">Plectus sambesii</name>
    <dbReference type="NCBI Taxonomy" id="2011161"/>
    <lineage>
        <taxon>Eukaryota</taxon>
        <taxon>Metazoa</taxon>
        <taxon>Ecdysozoa</taxon>
        <taxon>Nematoda</taxon>
        <taxon>Chromadorea</taxon>
        <taxon>Plectida</taxon>
        <taxon>Plectina</taxon>
        <taxon>Plectoidea</taxon>
        <taxon>Plectidae</taxon>
        <taxon>Plectus</taxon>
    </lineage>
</organism>
<evidence type="ECO:0000313" key="4">
    <source>
        <dbReference type="WBParaSite" id="PSAMB.scaffold14947size1731.g36308.t1"/>
    </source>
</evidence>
<evidence type="ECO:0000259" key="2">
    <source>
        <dbReference type="Pfam" id="PF17846"/>
    </source>
</evidence>
<feature type="compositionally biased region" description="Basic and acidic residues" evidence="1">
    <location>
        <begin position="206"/>
        <end position="223"/>
    </location>
</feature>
<accession>A0A914V340</accession>
<dbReference type="Pfam" id="PF17846">
    <property type="entry name" value="XRN_M"/>
    <property type="match status" value="1"/>
</dbReference>
<dbReference type="Gene3D" id="1.25.40.1050">
    <property type="match status" value="1"/>
</dbReference>
<dbReference type="InterPro" id="IPR041412">
    <property type="entry name" value="Xrn1_helical"/>
</dbReference>
<feature type="domain" description="Xrn1 helical" evidence="2">
    <location>
        <begin position="1"/>
        <end position="156"/>
    </location>
</feature>
<dbReference type="Proteomes" id="UP000887566">
    <property type="component" value="Unplaced"/>
</dbReference>
<feature type="region of interest" description="Disordered" evidence="1">
    <location>
        <begin position="191"/>
        <end position="332"/>
    </location>
</feature>
<proteinExistence type="predicted"/>